<dbReference type="Gene3D" id="2.40.420.20">
    <property type="match status" value="1"/>
</dbReference>
<dbReference type="Gene3D" id="2.40.50.100">
    <property type="match status" value="1"/>
</dbReference>
<sequence length="395" mass="42163">MTILLASPWLRRSLITLVVLGLLAGGVVWLRRPKPVAVVTVEVGRGQVESSIANTRAGTVEACQRTRLSTIMGGRIELLDVKEGDRVRKGQLLMKLWNDDQQAQQALATAQLDTVRKRVVEACTAAEASAREAQRQGELRAQGFVSVSREEAARAEADARRAACQTARSDVVSAQARVGATRVEQGRTRLVAPFDGRVAKIVGEVGEYSTPSPPGVPTPPAIDLIDDSCLYIKAPMDEVDAPRVLPGQPVRITIDALPGKTFAGRVKRVAPIVSAVEKQARTVDIDVTFDQPDQTGPLLVGYSADVEVVLATRKDVLRVPAAALGEGGRVLVVEGDTLVEHRVRAGVSNWEFTEVLDGLKGGERIVTSLEREGVKAGARVTVEAPTSTATTAAKP</sequence>
<name>A0A7Y9R151_9BURK</name>
<keyword evidence="4" id="KW-1185">Reference proteome</keyword>
<organism evidence="3 4">
    <name type="scientific">Sphaerotilus montanus</name>
    <dbReference type="NCBI Taxonomy" id="522889"/>
    <lineage>
        <taxon>Bacteria</taxon>
        <taxon>Pseudomonadati</taxon>
        <taxon>Pseudomonadota</taxon>
        <taxon>Betaproteobacteria</taxon>
        <taxon>Burkholderiales</taxon>
        <taxon>Sphaerotilaceae</taxon>
        <taxon>Sphaerotilus</taxon>
    </lineage>
</organism>
<accession>A0A7Y9R151</accession>
<comment type="caution">
    <text evidence="3">The sequence shown here is derived from an EMBL/GenBank/DDBJ whole genome shotgun (WGS) entry which is preliminary data.</text>
</comment>
<dbReference type="NCBIfam" id="TIGR01730">
    <property type="entry name" value="RND_mfp"/>
    <property type="match status" value="1"/>
</dbReference>
<gene>
    <name evidence="3" type="ORF">BDD16_004276</name>
</gene>
<reference evidence="3 4" key="1">
    <citation type="submission" date="2020-07" db="EMBL/GenBank/DDBJ databases">
        <title>Genomic Encyclopedia of Archaeal and Bacterial Type Strains, Phase II (KMG-II): from individual species to whole genera.</title>
        <authorList>
            <person name="Goeker M."/>
        </authorList>
    </citation>
    <scope>NUCLEOTIDE SEQUENCE [LARGE SCALE GENOMIC DNA]</scope>
    <source>
        <strain evidence="3 4">DSM 21226</strain>
    </source>
</reference>
<dbReference type="PANTHER" id="PTHR30469:SF15">
    <property type="entry name" value="HLYD FAMILY OF SECRETION PROTEINS"/>
    <property type="match status" value="1"/>
</dbReference>
<dbReference type="AlphaFoldDB" id="A0A7Y9R151"/>
<evidence type="ECO:0000313" key="3">
    <source>
        <dbReference type="EMBL" id="NYG35290.1"/>
    </source>
</evidence>
<feature type="domain" description="CusB-like beta-barrel" evidence="2">
    <location>
        <begin position="232"/>
        <end position="294"/>
    </location>
</feature>
<evidence type="ECO:0000313" key="4">
    <source>
        <dbReference type="Proteomes" id="UP000518288"/>
    </source>
</evidence>
<dbReference type="GO" id="GO:1990281">
    <property type="term" value="C:efflux pump complex"/>
    <property type="evidence" value="ECO:0007669"/>
    <property type="project" value="TreeGrafter"/>
</dbReference>
<dbReference type="EMBL" id="JACCFH010000001">
    <property type="protein sequence ID" value="NYG35290.1"/>
    <property type="molecule type" value="Genomic_DNA"/>
</dbReference>
<comment type="similarity">
    <text evidence="1">Belongs to the membrane fusion protein (MFP) (TC 8.A.1) family.</text>
</comment>
<proteinExistence type="inferred from homology"/>
<evidence type="ECO:0000256" key="1">
    <source>
        <dbReference type="ARBA" id="ARBA00009477"/>
    </source>
</evidence>
<evidence type="ECO:0000259" key="2">
    <source>
        <dbReference type="Pfam" id="PF25954"/>
    </source>
</evidence>
<dbReference type="InterPro" id="IPR006143">
    <property type="entry name" value="RND_pump_MFP"/>
</dbReference>
<dbReference type="GO" id="GO:0015562">
    <property type="term" value="F:efflux transmembrane transporter activity"/>
    <property type="evidence" value="ECO:0007669"/>
    <property type="project" value="TreeGrafter"/>
</dbReference>
<dbReference type="RefSeq" id="WP_179635829.1">
    <property type="nucleotide sequence ID" value="NZ_JACCFH010000001.1"/>
</dbReference>
<dbReference type="PANTHER" id="PTHR30469">
    <property type="entry name" value="MULTIDRUG RESISTANCE PROTEIN MDTA"/>
    <property type="match status" value="1"/>
</dbReference>
<dbReference type="SUPFAM" id="SSF111369">
    <property type="entry name" value="HlyD-like secretion proteins"/>
    <property type="match status" value="1"/>
</dbReference>
<dbReference type="Pfam" id="PF25954">
    <property type="entry name" value="Beta-barrel_RND_2"/>
    <property type="match status" value="1"/>
</dbReference>
<dbReference type="Proteomes" id="UP000518288">
    <property type="component" value="Unassembled WGS sequence"/>
</dbReference>
<protein>
    <submittedName>
        <fullName evidence="3">HlyD family secretion protein</fullName>
    </submittedName>
</protein>
<dbReference type="InterPro" id="IPR058792">
    <property type="entry name" value="Beta-barrel_RND_2"/>
</dbReference>
<dbReference type="Gene3D" id="2.40.30.170">
    <property type="match status" value="1"/>
</dbReference>